<dbReference type="SMART" id="SM00065">
    <property type="entry name" value="GAF"/>
    <property type="match status" value="1"/>
</dbReference>
<dbReference type="PROSITE" id="PS50887">
    <property type="entry name" value="GGDEF"/>
    <property type="match status" value="1"/>
</dbReference>
<protein>
    <recommendedName>
        <fullName evidence="2">diguanylate cyclase</fullName>
        <ecNumber evidence="2">2.7.7.65</ecNumber>
    </recommendedName>
</protein>
<dbReference type="OrthoDB" id="9180959at2"/>
<dbReference type="InterPro" id="IPR029016">
    <property type="entry name" value="GAF-like_dom_sf"/>
</dbReference>
<dbReference type="Gene3D" id="3.30.450.40">
    <property type="match status" value="1"/>
</dbReference>
<dbReference type="SUPFAM" id="SSF55781">
    <property type="entry name" value="GAF domain-like"/>
    <property type="match status" value="1"/>
</dbReference>
<name>A0A1X9ND62_9GAMM</name>
<dbReference type="Pfam" id="PF01590">
    <property type="entry name" value="GAF"/>
    <property type="match status" value="1"/>
</dbReference>
<dbReference type="NCBIfam" id="TIGR00254">
    <property type="entry name" value="GGDEF"/>
    <property type="match status" value="1"/>
</dbReference>
<dbReference type="EC" id="2.7.7.65" evidence="2"/>
<dbReference type="RefSeq" id="WP_085760189.1">
    <property type="nucleotide sequence ID" value="NZ_CP019343.1"/>
</dbReference>
<dbReference type="InterPro" id="IPR000160">
    <property type="entry name" value="GGDEF_dom"/>
</dbReference>
<dbReference type="STRING" id="716816.BST96_18950"/>
<dbReference type="Proteomes" id="UP000193450">
    <property type="component" value="Chromosome"/>
</dbReference>
<accession>A0A1X9ND62</accession>
<comment type="catalytic activity">
    <reaction evidence="3">
        <text>2 GTP = 3',3'-c-di-GMP + 2 diphosphate</text>
        <dbReference type="Rhea" id="RHEA:24898"/>
        <dbReference type="ChEBI" id="CHEBI:33019"/>
        <dbReference type="ChEBI" id="CHEBI:37565"/>
        <dbReference type="ChEBI" id="CHEBI:58805"/>
        <dbReference type="EC" id="2.7.7.65"/>
    </reaction>
</comment>
<dbReference type="InterPro" id="IPR050469">
    <property type="entry name" value="Diguanylate_Cyclase"/>
</dbReference>
<dbReference type="InterPro" id="IPR003018">
    <property type="entry name" value="GAF"/>
</dbReference>
<evidence type="ECO:0000256" key="3">
    <source>
        <dbReference type="ARBA" id="ARBA00034247"/>
    </source>
</evidence>
<gene>
    <name evidence="5" type="ORF">BST96_18950</name>
</gene>
<dbReference type="KEGG" id="osg:BST96_18950"/>
<dbReference type="Gene3D" id="3.30.70.270">
    <property type="match status" value="1"/>
</dbReference>
<evidence type="ECO:0000313" key="6">
    <source>
        <dbReference type="Proteomes" id="UP000193450"/>
    </source>
</evidence>
<dbReference type="GO" id="GO:0052621">
    <property type="term" value="F:diguanylate cyclase activity"/>
    <property type="evidence" value="ECO:0007669"/>
    <property type="project" value="UniProtKB-EC"/>
</dbReference>
<dbReference type="SUPFAM" id="SSF55073">
    <property type="entry name" value="Nucleotide cyclase"/>
    <property type="match status" value="1"/>
</dbReference>
<dbReference type="AlphaFoldDB" id="A0A1X9ND62"/>
<sequence length="324" mass="36472">MAKTYSPWIIDNESLTVPVEKWQHLVSLITRVFDAPGAYIVESNEHGFRSVTGCFDGEVDTDDSVTPVDVNIYCSKILNSGDMLYVPDASKTSEWKDNPEYTEEGLLSYLGWPIRWPDGKIFGSICVFDGKATHYQEHVIELLSTLAELVEADLLLITQHEEMRQLSHTDDLTGLYNRRGFELLVDRQMQLNRRYDFTMGLFYLDIDNMKAINDTHGHKAGDRALQLVANACKESLRDSDIACRLGGDEFVMACALTHLVDIDPLVERVTGQVKDLAIDIEGELVAVEVSLGFVTNQNDKSLSELLDEADRQMYRAKEARKGLG</sequence>
<organism evidence="5 6">
    <name type="scientific">Oceanicoccus sagamiensis</name>
    <dbReference type="NCBI Taxonomy" id="716816"/>
    <lineage>
        <taxon>Bacteria</taxon>
        <taxon>Pseudomonadati</taxon>
        <taxon>Pseudomonadota</taxon>
        <taxon>Gammaproteobacteria</taxon>
        <taxon>Cellvibrionales</taxon>
        <taxon>Spongiibacteraceae</taxon>
        <taxon>Oceanicoccus</taxon>
    </lineage>
</organism>
<dbReference type="PANTHER" id="PTHR45138:SF9">
    <property type="entry name" value="DIGUANYLATE CYCLASE DGCM-RELATED"/>
    <property type="match status" value="1"/>
</dbReference>
<dbReference type="InterPro" id="IPR029787">
    <property type="entry name" value="Nucleotide_cyclase"/>
</dbReference>
<reference evidence="5 6" key="1">
    <citation type="submission" date="2016-11" db="EMBL/GenBank/DDBJ databases">
        <title>Trade-off between light-utilization and light-protection in marine flavobacteria.</title>
        <authorList>
            <person name="Kumagai Y."/>
        </authorList>
    </citation>
    <scope>NUCLEOTIDE SEQUENCE [LARGE SCALE GENOMIC DNA]</scope>
    <source>
        <strain evidence="5 6">NBRC 107125</strain>
    </source>
</reference>
<dbReference type="PANTHER" id="PTHR45138">
    <property type="entry name" value="REGULATORY COMPONENTS OF SENSORY TRANSDUCTION SYSTEM"/>
    <property type="match status" value="1"/>
</dbReference>
<evidence type="ECO:0000259" key="4">
    <source>
        <dbReference type="PROSITE" id="PS50887"/>
    </source>
</evidence>
<keyword evidence="6" id="KW-1185">Reference proteome</keyword>
<proteinExistence type="predicted"/>
<evidence type="ECO:0000256" key="1">
    <source>
        <dbReference type="ARBA" id="ARBA00001946"/>
    </source>
</evidence>
<feature type="domain" description="GGDEF" evidence="4">
    <location>
        <begin position="197"/>
        <end position="324"/>
    </location>
</feature>
<evidence type="ECO:0000313" key="5">
    <source>
        <dbReference type="EMBL" id="ARN75988.1"/>
    </source>
</evidence>
<comment type="cofactor">
    <cofactor evidence="1">
        <name>Mg(2+)</name>
        <dbReference type="ChEBI" id="CHEBI:18420"/>
    </cofactor>
</comment>
<dbReference type="FunFam" id="3.30.70.270:FF:000001">
    <property type="entry name" value="Diguanylate cyclase domain protein"/>
    <property type="match status" value="1"/>
</dbReference>
<evidence type="ECO:0000256" key="2">
    <source>
        <dbReference type="ARBA" id="ARBA00012528"/>
    </source>
</evidence>
<dbReference type="InterPro" id="IPR043128">
    <property type="entry name" value="Rev_trsase/Diguanyl_cyclase"/>
</dbReference>
<dbReference type="SMART" id="SM00267">
    <property type="entry name" value="GGDEF"/>
    <property type="match status" value="1"/>
</dbReference>
<dbReference type="Pfam" id="PF00990">
    <property type="entry name" value="GGDEF"/>
    <property type="match status" value="1"/>
</dbReference>
<dbReference type="CDD" id="cd01949">
    <property type="entry name" value="GGDEF"/>
    <property type="match status" value="1"/>
</dbReference>
<dbReference type="EMBL" id="CP019343">
    <property type="protein sequence ID" value="ARN75988.1"/>
    <property type="molecule type" value="Genomic_DNA"/>
</dbReference>